<dbReference type="GO" id="GO:0003677">
    <property type="term" value="F:DNA binding"/>
    <property type="evidence" value="ECO:0007669"/>
    <property type="project" value="UniProtKB-KW"/>
</dbReference>
<dbReference type="AlphaFoldDB" id="A0A1B1NNM8"/>
<dbReference type="STRING" id="45658.VSVS12_01581"/>
<evidence type="ECO:0000313" key="5">
    <source>
        <dbReference type="Proteomes" id="UP000092528"/>
    </source>
</evidence>
<evidence type="ECO:0000256" key="2">
    <source>
        <dbReference type="ARBA" id="ARBA00023125"/>
    </source>
</evidence>
<evidence type="ECO:0000313" key="4">
    <source>
        <dbReference type="EMBL" id="ANU36331.1"/>
    </source>
</evidence>
<gene>
    <name evidence="4" type="ORF">VSVS05_01204</name>
</gene>
<evidence type="ECO:0000256" key="3">
    <source>
        <dbReference type="ARBA" id="ARBA00023163"/>
    </source>
</evidence>
<dbReference type="PANTHER" id="PTHR42756">
    <property type="entry name" value="TRANSCRIPTIONAL REGULATOR, MARR"/>
    <property type="match status" value="1"/>
</dbReference>
<dbReference type="SMART" id="SM00347">
    <property type="entry name" value="HTH_MARR"/>
    <property type="match status" value="1"/>
</dbReference>
<dbReference type="InterPro" id="IPR000835">
    <property type="entry name" value="HTH_MarR-typ"/>
</dbReference>
<organism evidence="4 5">
    <name type="scientific">Vibrio scophthalmi</name>
    <dbReference type="NCBI Taxonomy" id="45658"/>
    <lineage>
        <taxon>Bacteria</taxon>
        <taxon>Pseudomonadati</taxon>
        <taxon>Pseudomonadota</taxon>
        <taxon>Gammaproteobacteria</taxon>
        <taxon>Vibrionales</taxon>
        <taxon>Vibrionaceae</taxon>
        <taxon>Vibrio</taxon>
    </lineage>
</organism>
<dbReference type="SUPFAM" id="SSF46785">
    <property type="entry name" value="Winged helix' DNA-binding domain"/>
    <property type="match status" value="1"/>
</dbReference>
<keyword evidence="1" id="KW-0805">Transcription regulation</keyword>
<sequence length="146" mass="16884">MKYPQTKAFGLIVNMVANKSRMEFSRELKKQGVSIKPEQSYMISLAAKNNGSVAMSEFTKDADFLGDKSRVSKMIKELIDSGYCIRQEDPDDRRYMMLKLTNLGLETEKKIAEAYKIRFSVISSEFSDHELEEFRAYLLRFLNILS</sequence>
<dbReference type="Gene3D" id="1.10.10.10">
    <property type="entry name" value="Winged helix-like DNA-binding domain superfamily/Winged helix DNA-binding domain"/>
    <property type="match status" value="1"/>
</dbReference>
<evidence type="ECO:0000256" key="1">
    <source>
        <dbReference type="ARBA" id="ARBA00023015"/>
    </source>
</evidence>
<keyword evidence="2" id="KW-0238">DNA-binding</keyword>
<accession>A0A1B1NNM8</accession>
<dbReference type="GeneID" id="96873817"/>
<proteinExistence type="predicted"/>
<dbReference type="EMBL" id="CP016414">
    <property type="protein sequence ID" value="ANU36331.1"/>
    <property type="molecule type" value="Genomic_DNA"/>
</dbReference>
<protein>
    <submittedName>
        <fullName evidence="4">Uncharacterized protein</fullName>
    </submittedName>
</protein>
<keyword evidence="5" id="KW-1185">Reference proteome</keyword>
<dbReference type="InterPro" id="IPR036388">
    <property type="entry name" value="WH-like_DNA-bd_sf"/>
</dbReference>
<dbReference type="PANTHER" id="PTHR42756:SF1">
    <property type="entry name" value="TRANSCRIPTIONAL REPRESSOR OF EMRAB OPERON"/>
    <property type="match status" value="1"/>
</dbReference>
<dbReference type="GO" id="GO:0003700">
    <property type="term" value="F:DNA-binding transcription factor activity"/>
    <property type="evidence" value="ECO:0007669"/>
    <property type="project" value="InterPro"/>
</dbReference>
<dbReference type="RefSeq" id="WP_065430315.1">
    <property type="nucleotide sequence ID" value="NZ_CP016307.1"/>
</dbReference>
<name>A0A1B1NNM8_9VIBR</name>
<dbReference type="Proteomes" id="UP000092528">
    <property type="component" value="Chromosome 1"/>
</dbReference>
<dbReference type="KEGG" id="vsc:VSVS12_01581"/>
<dbReference type="InterPro" id="IPR036390">
    <property type="entry name" value="WH_DNA-bd_sf"/>
</dbReference>
<reference evidence="4 5" key="1">
    <citation type="submission" date="2016-07" db="EMBL/GenBank/DDBJ databases">
        <title>Genome sequencing of Vibrio scophthalmi strain VS-05, an isolated from Paralichthys olivaceus.</title>
        <authorList>
            <person name="Han H.-J."/>
        </authorList>
    </citation>
    <scope>NUCLEOTIDE SEQUENCE [LARGE SCALE GENOMIC DNA]</scope>
    <source>
        <strain evidence="4 5">VS-05</strain>
    </source>
</reference>
<dbReference type="PROSITE" id="PS50995">
    <property type="entry name" value="HTH_MARR_2"/>
    <property type="match status" value="1"/>
</dbReference>
<keyword evidence="3" id="KW-0804">Transcription</keyword>